<dbReference type="PANTHER" id="PTHR11937">
    <property type="entry name" value="ACTIN"/>
    <property type="match status" value="1"/>
</dbReference>
<dbReference type="InterPro" id="IPR004000">
    <property type="entry name" value="Actin"/>
</dbReference>
<evidence type="ECO:0000256" key="7">
    <source>
        <dbReference type="ARBA" id="ARBA00023203"/>
    </source>
</evidence>
<dbReference type="STRING" id="578462.A0A0L0RX38"/>
<evidence type="ECO:0000313" key="10">
    <source>
        <dbReference type="Proteomes" id="UP000054350"/>
    </source>
</evidence>
<dbReference type="Gene3D" id="3.30.420.40">
    <property type="match status" value="2"/>
</dbReference>
<comment type="similarity">
    <text evidence="2">Belongs to the actin family. ARP2 subfamily.</text>
</comment>
<dbReference type="GO" id="GO:0034314">
    <property type="term" value="P:Arp2/3 complex-mediated actin nucleation"/>
    <property type="evidence" value="ECO:0007669"/>
    <property type="project" value="UniProtKB-ARBA"/>
</dbReference>
<dbReference type="GO" id="GO:0003779">
    <property type="term" value="F:actin binding"/>
    <property type="evidence" value="ECO:0007669"/>
    <property type="project" value="UniProtKB-KW"/>
</dbReference>
<reference evidence="10" key="2">
    <citation type="submission" date="2009-11" db="EMBL/GenBank/DDBJ databases">
        <title>The Genome Sequence of Allomyces macrogynus strain ATCC 38327.</title>
        <authorList>
            <consortium name="The Broad Institute Genome Sequencing Platform"/>
            <person name="Russ C."/>
            <person name="Cuomo C."/>
            <person name="Shea T."/>
            <person name="Young S.K."/>
            <person name="Zeng Q."/>
            <person name="Koehrsen M."/>
            <person name="Haas B."/>
            <person name="Borodovsky M."/>
            <person name="Guigo R."/>
            <person name="Alvarado L."/>
            <person name="Berlin A."/>
            <person name="Borenstein D."/>
            <person name="Chen Z."/>
            <person name="Engels R."/>
            <person name="Freedman E."/>
            <person name="Gellesch M."/>
            <person name="Goldberg J."/>
            <person name="Griggs A."/>
            <person name="Gujja S."/>
            <person name="Heiman D."/>
            <person name="Hepburn T."/>
            <person name="Howarth C."/>
            <person name="Jen D."/>
            <person name="Larson L."/>
            <person name="Lewis B."/>
            <person name="Mehta T."/>
            <person name="Park D."/>
            <person name="Pearson M."/>
            <person name="Roberts A."/>
            <person name="Saif S."/>
            <person name="Shenoy N."/>
            <person name="Sisk P."/>
            <person name="Stolte C."/>
            <person name="Sykes S."/>
            <person name="Walk T."/>
            <person name="White J."/>
            <person name="Yandava C."/>
            <person name="Burger G."/>
            <person name="Gray M.W."/>
            <person name="Holland P.W.H."/>
            <person name="King N."/>
            <person name="Lang F.B.F."/>
            <person name="Roger A.J."/>
            <person name="Ruiz-Trillo I."/>
            <person name="Lander E."/>
            <person name="Nusbaum C."/>
        </authorList>
    </citation>
    <scope>NUCLEOTIDE SEQUENCE [LARGE SCALE GENOMIC DNA]</scope>
    <source>
        <strain evidence="10">ATCC 38327</strain>
    </source>
</reference>
<protein>
    <recommendedName>
        <fullName evidence="3">Actin-related protein 2</fullName>
    </recommendedName>
</protein>
<dbReference type="PROSITE" id="PS01132">
    <property type="entry name" value="ACTINS_ACT_LIKE"/>
    <property type="match status" value="1"/>
</dbReference>
<dbReference type="OrthoDB" id="5132116at2759"/>
<evidence type="ECO:0000256" key="1">
    <source>
        <dbReference type="ARBA" id="ARBA00004245"/>
    </source>
</evidence>
<keyword evidence="4" id="KW-0963">Cytoplasm</keyword>
<organism evidence="9 10">
    <name type="scientific">Allomyces macrogynus (strain ATCC 38327)</name>
    <name type="common">Allomyces javanicus var. macrogynus</name>
    <dbReference type="NCBI Taxonomy" id="578462"/>
    <lineage>
        <taxon>Eukaryota</taxon>
        <taxon>Fungi</taxon>
        <taxon>Fungi incertae sedis</taxon>
        <taxon>Blastocladiomycota</taxon>
        <taxon>Blastocladiomycetes</taxon>
        <taxon>Blastocladiales</taxon>
        <taxon>Blastocladiaceae</taxon>
        <taxon>Allomyces</taxon>
    </lineage>
</organism>
<dbReference type="SMART" id="SM00268">
    <property type="entry name" value="ACTIN"/>
    <property type="match status" value="1"/>
</dbReference>
<dbReference type="FunFam" id="3.90.640.10:FF:000005">
    <property type="entry name" value="Actin-related protein 2"/>
    <property type="match status" value="1"/>
</dbReference>
<keyword evidence="7" id="KW-0009">Actin-binding</keyword>
<evidence type="ECO:0000256" key="8">
    <source>
        <dbReference type="ARBA" id="ARBA00023212"/>
    </source>
</evidence>
<dbReference type="GO" id="GO:0005524">
    <property type="term" value="F:ATP binding"/>
    <property type="evidence" value="ECO:0007669"/>
    <property type="project" value="UniProtKB-KW"/>
</dbReference>
<keyword evidence="10" id="KW-1185">Reference proteome</keyword>
<dbReference type="GO" id="GO:0005885">
    <property type="term" value="C:Arp2/3 protein complex"/>
    <property type="evidence" value="ECO:0007669"/>
    <property type="project" value="UniProtKB-ARBA"/>
</dbReference>
<comment type="subcellular location">
    <subcellularLocation>
        <location evidence="1">Cytoplasm</location>
        <location evidence="1">Cytoskeleton</location>
    </subcellularLocation>
</comment>
<evidence type="ECO:0000256" key="4">
    <source>
        <dbReference type="ARBA" id="ARBA00022490"/>
    </source>
</evidence>
<evidence type="ECO:0000313" key="9">
    <source>
        <dbReference type="EMBL" id="KNE54903.1"/>
    </source>
</evidence>
<evidence type="ECO:0000256" key="3">
    <source>
        <dbReference type="ARBA" id="ARBA00021611"/>
    </source>
</evidence>
<gene>
    <name evidence="9" type="ORF">AMAG_00848</name>
</gene>
<dbReference type="PRINTS" id="PR00190">
    <property type="entry name" value="ACTIN"/>
</dbReference>
<keyword evidence="8" id="KW-0206">Cytoskeleton</keyword>
<dbReference type="VEuPathDB" id="FungiDB:AMAG_00848"/>
<dbReference type="Pfam" id="PF00022">
    <property type="entry name" value="Actin"/>
    <property type="match status" value="1"/>
</dbReference>
<evidence type="ECO:0000256" key="2">
    <source>
        <dbReference type="ARBA" id="ARBA00010121"/>
    </source>
</evidence>
<proteinExistence type="inferred from homology"/>
<dbReference type="SUPFAM" id="SSF53067">
    <property type="entry name" value="Actin-like ATPase domain"/>
    <property type="match status" value="2"/>
</dbReference>
<dbReference type="FunFam" id="3.30.420.40:FF:000148">
    <property type="entry name" value="Actin, alpha skeletal muscle"/>
    <property type="match status" value="1"/>
</dbReference>
<dbReference type="eggNOG" id="KOG0677">
    <property type="taxonomic scope" value="Eukaryota"/>
</dbReference>
<sequence length="395" mass="44418">MSGKIIVCDNGTGFVKAGFSGSKFPTTVFPSVMGRPMLRAEEAMDSSIELKDLMIGDEAAAARSMLQMSYPMENGIVRNWDDMEKMWEYTFHDKLGVTDLTDAKILLTEPPLNPRRNREKMVEVMFEKFGFEGAYIAIQAVLTLYAQALMTGVVVDSGDGVTHIVPVYEGYSLPHLTKRLDIAGRDITRYLIKLMTLHGYNFNSTADFETVRQMKEKLCYVAYDLELEQKLATETTVLVEQYTLPDGRVIKVGSERFEAPEALFQPHLVDVESPGLAEVLFNVINASDMDTRPELYKHILLSGGTTMYPGLSSRLEKEVRQLYLQRILKGDVSRMHKFKIKVEDPPGRKHAVFMGGAVLAELMKNNPLFWMTKAEYEEKGVRVLDKLQGAMGGSL</sequence>
<keyword evidence="6" id="KW-0067">ATP-binding</keyword>
<dbReference type="CDD" id="cd10220">
    <property type="entry name" value="ASKHA_NBD_Arp2"/>
    <property type="match status" value="1"/>
</dbReference>
<dbReference type="OMA" id="WEDMQHL"/>
<evidence type="ECO:0000256" key="6">
    <source>
        <dbReference type="ARBA" id="ARBA00022840"/>
    </source>
</evidence>
<dbReference type="AlphaFoldDB" id="A0A0L0RX38"/>
<reference evidence="9 10" key="1">
    <citation type="submission" date="2009-11" db="EMBL/GenBank/DDBJ databases">
        <title>Annotation of Allomyces macrogynus ATCC 38327.</title>
        <authorList>
            <consortium name="The Broad Institute Genome Sequencing Platform"/>
            <person name="Russ C."/>
            <person name="Cuomo C."/>
            <person name="Burger G."/>
            <person name="Gray M.W."/>
            <person name="Holland P.W.H."/>
            <person name="King N."/>
            <person name="Lang F.B.F."/>
            <person name="Roger A.J."/>
            <person name="Ruiz-Trillo I."/>
            <person name="Young S.K."/>
            <person name="Zeng Q."/>
            <person name="Gargeya S."/>
            <person name="Fitzgerald M."/>
            <person name="Haas B."/>
            <person name="Abouelleil A."/>
            <person name="Alvarado L."/>
            <person name="Arachchi H.M."/>
            <person name="Berlin A."/>
            <person name="Chapman S.B."/>
            <person name="Gearin G."/>
            <person name="Goldberg J."/>
            <person name="Griggs A."/>
            <person name="Gujja S."/>
            <person name="Hansen M."/>
            <person name="Heiman D."/>
            <person name="Howarth C."/>
            <person name="Larimer J."/>
            <person name="Lui A."/>
            <person name="MacDonald P.J.P."/>
            <person name="McCowen C."/>
            <person name="Montmayeur A."/>
            <person name="Murphy C."/>
            <person name="Neiman D."/>
            <person name="Pearson M."/>
            <person name="Priest M."/>
            <person name="Roberts A."/>
            <person name="Saif S."/>
            <person name="Shea T."/>
            <person name="Sisk P."/>
            <person name="Stolte C."/>
            <person name="Sykes S."/>
            <person name="Wortman J."/>
            <person name="Nusbaum C."/>
            <person name="Birren B."/>
        </authorList>
    </citation>
    <scope>NUCLEOTIDE SEQUENCE [LARGE SCALE GENOMIC DNA]</scope>
    <source>
        <strain evidence="9 10">ATCC 38327</strain>
    </source>
</reference>
<dbReference type="InterPro" id="IPR043129">
    <property type="entry name" value="ATPase_NBD"/>
</dbReference>
<dbReference type="InterPro" id="IPR020902">
    <property type="entry name" value="Actin/actin-like_CS"/>
</dbReference>
<accession>A0A0L0RX38</accession>
<name>A0A0L0RX38_ALLM3</name>
<dbReference type="Proteomes" id="UP000054350">
    <property type="component" value="Unassembled WGS sequence"/>
</dbReference>
<evidence type="ECO:0000256" key="5">
    <source>
        <dbReference type="ARBA" id="ARBA00022741"/>
    </source>
</evidence>
<dbReference type="EMBL" id="GG745328">
    <property type="protein sequence ID" value="KNE54903.1"/>
    <property type="molecule type" value="Genomic_DNA"/>
</dbReference>
<keyword evidence="5" id="KW-0547">Nucleotide-binding</keyword>
<dbReference type="Gene3D" id="3.90.640.10">
    <property type="entry name" value="Actin, Chain A, domain 4"/>
    <property type="match status" value="1"/>
</dbReference>